<gene>
    <name evidence="2" type="ORF">HGRIS_010590</name>
</gene>
<comment type="caution">
    <text evidence="2">The sequence shown here is derived from an EMBL/GenBank/DDBJ whole genome shotgun (WGS) entry which is preliminary data.</text>
</comment>
<sequence>MSMYQVYDTSPSRPSVTLSSRRSSLYASPSSVTRYMRSRQKWIANRIRQHSGETRLQLESLALVPRAIEQLSKAHSLANPVVHPHFHYPASPTPQTVPLGILAVFRPASAFVPGSQSFQVPPNATSHAAMSDRS</sequence>
<evidence type="ECO:0000313" key="2">
    <source>
        <dbReference type="EMBL" id="KAL0947964.1"/>
    </source>
</evidence>
<accession>A0ABR3IXJ4</accession>
<organism evidence="2 3">
    <name type="scientific">Hohenbuehelia grisea</name>
    <dbReference type="NCBI Taxonomy" id="104357"/>
    <lineage>
        <taxon>Eukaryota</taxon>
        <taxon>Fungi</taxon>
        <taxon>Dikarya</taxon>
        <taxon>Basidiomycota</taxon>
        <taxon>Agaricomycotina</taxon>
        <taxon>Agaricomycetes</taxon>
        <taxon>Agaricomycetidae</taxon>
        <taxon>Agaricales</taxon>
        <taxon>Pleurotineae</taxon>
        <taxon>Pleurotaceae</taxon>
        <taxon>Hohenbuehelia</taxon>
    </lineage>
</organism>
<keyword evidence="3" id="KW-1185">Reference proteome</keyword>
<protein>
    <submittedName>
        <fullName evidence="2">Uncharacterized protein</fullName>
    </submittedName>
</protein>
<evidence type="ECO:0000313" key="3">
    <source>
        <dbReference type="Proteomes" id="UP001556367"/>
    </source>
</evidence>
<proteinExistence type="predicted"/>
<feature type="region of interest" description="Disordered" evidence="1">
    <location>
        <begin position="1"/>
        <end position="21"/>
    </location>
</feature>
<dbReference type="Proteomes" id="UP001556367">
    <property type="component" value="Unassembled WGS sequence"/>
</dbReference>
<evidence type="ECO:0000256" key="1">
    <source>
        <dbReference type="SAM" id="MobiDB-lite"/>
    </source>
</evidence>
<reference evidence="3" key="1">
    <citation type="submission" date="2024-06" db="EMBL/GenBank/DDBJ databases">
        <title>Multi-omics analyses provide insights into the biosynthesis of the anticancer antibiotic pleurotin in Hohenbuehelia grisea.</title>
        <authorList>
            <person name="Weaver J.A."/>
            <person name="Alberti F."/>
        </authorList>
    </citation>
    <scope>NUCLEOTIDE SEQUENCE [LARGE SCALE GENOMIC DNA]</scope>
    <source>
        <strain evidence="3">T-177</strain>
    </source>
</reference>
<dbReference type="EMBL" id="JASNQZ010000014">
    <property type="protein sequence ID" value="KAL0947964.1"/>
    <property type="molecule type" value="Genomic_DNA"/>
</dbReference>
<name>A0ABR3IXJ4_9AGAR</name>
<feature type="compositionally biased region" description="Polar residues" evidence="1">
    <location>
        <begin position="7"/>
        <end position="17"/>
    </location>
</feature>